<dbReference type="AlphaFoldDB" id="A0A917AZP4"/>
<proteinExistence type="predicted"/>
<name>A0A917AZP4_9MICO</name>
<gene>
    <name evidence="1" type="ORF">GCM10011399_02670</name>
</gene>
<dbReference type="EMBL" id="BMGP01000001">
    <property type="protein sequence ID" value="GGF12205.1"/>
    <property type="molecule type" value="Genomic_DNA"/>
</dbReference>
<organism evidence="1 2">
    <name type="scientific">Subtercola lobariae</name>
    <dbReference type="NCBI Taxonomy" id="1588641"/>
    <lineage>
        <taxon>Bacteria</taxon>
        <taxon>Bacillati</taxon>
        <taxon>Actinomycetota</taxon>
        <taxon>Actinomycetes</taxon>
        <taxon>Micrococcales</taxon>
        <taxon>Microbacteriaceae</taxon>
        <taxon>Subtercola</taxon>
    </lineage>
</organism>
<sequence>MPAALVARVAGTTIVPIEGPPIEWNLSFVRRSTTLPGPAVTAFLALVERRRVSGI</sequence>
<dbReference type="Proteomes" id="UP000598775">
    <property type="component" value="Unassembled WGS sequence"/>
</dbReference>
<dbReference type="RefSeq" id="WP_188672482.1">
    <property type="nucleotide sequence ID" value="NZ_BMGP01000001.1"/>
</dbReference>
<accession>A0A917AZP4</accession>
<evidence type="ECO:0000313" key="2">
    <source>
        <dbReference type="Proteomes" id="UP000598775"/>
    </source>
</evidence>
<protein>
    <submittedName>
        <fullName evidence="1">Uncharacterized protein</fullName>
    </submittedName>
</protein>
<comment type="caution">
    <text evidence="1">The sequence shown here is derived from an EMBL/GenBank/DDBJ whole genome shotgun (WGS) entry which is preliminary data.</text>
</comment>
<keyword evidence="2" id="KW-1185">Reference proteome</keyword>
<reference evidence="1 2" key="1">
    <citation type="journal article" date="2014" name="Int. J. Syst. Evol. Microbiol.">
        <title>Complete genome sequence of Corynebacterium casei LMG S-19264T (=DSM 44701T), isolated from a smear-ripened cheese.</title>
        <authorList>
            <consortium name="US DOE Joint Genome Institute (JGI-PGF)"/>
            <person name="Walter F."/>
            <person name="Albersmeier A."/>
            <person name="Kalinowski J."/>
            <person name="Ruckert C."/>
        </authorList>
    </citation>
    <scope>NUCLEOTIDE SEQUENCE [LARGE SCALE GENOMIC DNA]</scope>
    <source>
        <strain evidence="1 2">CGMCC 1.12976</strain>
    </source>
</reference>
<evidence type="ECO:0000313" key="1">
    <source>
        <dbReference type="EMBL" id="GGF12205.1"/>
    </source>
</evidence>